<feature type="domain" description="MoeA C-terminal" evidence="1">
    <location>
        <begin position="2"/>
        <end position="38"/>
    </location>
</feature>
<proteinExistence type="predicted"/>
<dbReference type="Pfam" id="PF03454">
    <property type="entry name" value="MoeA_C"/>
    <property type="match status" value="1"/>
</dbReference>
<dbReference type="Proteomes" id="UP000727056">
    <property type="component" value="Unassembled WGS sequence"/>
</dbReference>
<evidence type="ECO:0000259" key="1">
    <source>
        <dbReference type="Pfam" id="PF03454"/>
    </source>
</evidence>
<dbReference type="InterPro" id="IPR036688">
    <property type="entry name" value="MoeA_C_domain_IV_sf"/>
</dbReference>
<name>A0ABX1CFH9_9ACTN</name>
<dbReference type="EMBL" id="JAAVJC010000170">
    <property type="protein sequence ID" value="NJQ16595.1"/>
    <property type="molecule type" value="Genomic_DNA"/>
</dbReference>
<dbReference type="SUPFAM" id="SSF63867">
    <property type="entry name" value="MoeA C-terminal domain-like"/>
    <property type="match status" value="1"/>
</dbReference>
<sequence length="45" mass="4538">TVRPVGGSGSHLTGALAHADALIVVPEHTTEITPGAGVRRVRLAP</sequence>
<dbReference type="Gene3D" id="2.40.340.10">
    <property type="entry name" value="MoeA, C-terminal, domain IV"/>
    <property type="match status" value="1"/>
</dbReference>
<reference evidence="2 3" key="1">
    <citation type="submission" date="2020-03" db="EMBL/GenBank/DDBJ databases">
        <title>Draft genome of Streptomyces sp. ventii, isolated from the Axial Seamount in the Pacific Ocean, and resequencing of the two type strains Streptomyces lonarensis strain NCL 716 and Streptomyces bohaiensis strain 11A07.</title>
        <authorList>
            <person name="Loughran R.M."/>
            <person name="Pfannmuller K.M."/>
            <person name="Wasson B.J."/>
            <person name="Deadmond M.C."/>
            <person name="Paddock B.E."/>
            <person name="Koyack M.J."/>
            <person name="Gallegos D.A."/>
            <person name="Mitchell E.A."/>
            <person name="Ushijima B."/>
            <person name="Saw J.H."/>
            <person name="Mcphail K.L."/>
            <person name="Videau P."/>
        </authorList>
    </citation>
    <scope>NUCLEOTIDE SEQUENCE [LARGE SCALE GENOMIC DNA]</scope>
    <source>
        <strain evidence="2 3">11A07</strain>
    </source>
</reference>
<organism evidence="2 3">
    <name type="scientific">Streptomyces bohaiensis</name>
    <dbReference type="NCBI Taxonomy" id="1431344"/>
    <lineage>
        <taxon>Bacteria</taxon>
        <taxon>Bacillati</taxon>
        <taxon>Actinomycetota</taxon>
        <taxon>Actinomycetes</taxon>
        <taxon>Kitasatosporales</taxon>
        <taxon>Streptomycetaceae</taxon>
        <taxon>Streptomyces</taxon>
    </lineage>
</organism>
<evidence type="ECO:0000313" key="2">
    <source>
        <dbReference type="EMBL" id="NJQ16595.1"/>
    </source>
</evidence>
<gene>
    <name evidence="2" type="ORF">HCN52_17030</name>
</gene>
<protein>
    <submittedName>
        <fullName evidence="2">Molybdopterin molybdenumtransferase MoeA</fullName>
    </submittedName>
</protein>
<feature type="non-terminal residue" evidence="2">
    <location>
        <position position="1"/>
    </location>
</feature>
<accession>A0ABX1CFH9</accession>
<comment type="caution">
    <text evidence="2">The sequence shown here is derived from an EMBL/GenBank/DDBJ whole genome shotgun (WGS) entry which is preliminary data.</text>
</comment>
<keyword evidence="3" id="KW-1185">Reference proteome</keyword>
<evidence type="ECO:0000313" key="3">
    <source>
        <dbReference type="Proteomes" id="UP000727056"/>
    </source>
</evidence>
<dbReference type="InterPro" id="IPR005111">
    <property type="entry name" value="MoeA_C_domain_IV"/>
</dbReference>